<reference evidence="1" key="1">
    <citation type="submission" date="2018-02" db="EMBL/GenBank/DDBJ databases">
        <title>Rhizophora mucronata_Transcriptome.</title>
        <authorList>
            <person name="Meera S.P."/>
            <person name="Sreeshan A."/>
            <person name="Augustine A."/>
        </authorList>
    </citation>
    <scope>NUCLEOTIDE SEQUENCE</scope>
    <source>
        <tissue evidence="1">Leaf</tissue>
    </source>
</reference>
<accession>A0A2P2PZP3</accession>
<proteinExistence type="predicted"/>
<name>A0A2P2PZP3_RHIMU</name>
<sequence length="12" mass="1394">MTPSLTRFWGTP</sequence>
<protein>
    <submittedName>
        <fullName evidence="1">Uncharacterized protein</fullName>
    </submittedName>
</protein>
<organism evidence="1">
    <name type="scientific">Rhizophora mucronata</name>
    <name type="common">Asiatic mangrove</name>
    <dbReference type="NCBI Taxonomy" id="61149"/>
    <lineage>
        <taxon>Eukaryota</taxon>
        <taxon>Viridiplantae</taxon>
        <taxon>Streptophyta</taxon>
        <taxon>Embryophyta</taxon>
        <taxon>Tracheophyta</taxon>
        <taxon>Spermatophyta</taxon>
        <taxon>Magnoliopsida</taxon>
        <taxon>eudicotyledons</taxon>
        <taxon>Gunneridae</taxon>
        <taxon>Pentapetalae</taxon>
        <taxon>rosids</taxon>
        <taxon>fabids</taxon>
        <taxon>Malpighiales</taxon>
        <taxon>Rhizophoraceae</taxon>
        <taxon>Rhizophora</taxon>
    </lineage>
</organism>
<evidence type="ECO:0000313" key="1">
    <source>
        <dbReference type="EMBL" id="MBX60212.1"/>
    </source>
</evidence>
<dbReference type="EMBL" id="GGEC01079728">
    <property type="protein sequence ID" value="MBX60212.1"/>
    <property type="molecule type" value="Transcribed_RNA"/>
</dbReference>